<evidence type="ECO:0000256" key="1">
    <source>
        <dbReference type="SAM" id="MobiDB-lite"/>
    </source>
</evidence>
<dbReference type="AlphaFoldDB" id="A0AAJ0EMK5"/>
<accession>A0AAJ0EMK5</accession>
<proteinExistence type="predicted"/>
<comment type="caution">
    <text evidence="2">The sequence shown here is derived from an EMBL/GenBank/DDBJ whole genome shotgun (WGS) entry which is preliminary data.</text>
</comment>
<dbReference type="GeneID" id="85460742"/>
<dbReference type="Proteomes" id="UP001224890">
    <property type="component" value="Unassembled WGS sequence"/>
</dbReference>
<evidence type="ECO:0000313" key="2">
    <source>
        <dbReference type="EMBL" id="KAK1658770.1"/>
    </source>
</evidence>
<sequence length="131" mass="14439">MALRHMPDMQFSRYPTSHFRSHASPAARNSQRVGKAPGRGQRRPIPDFQRLAAAKNEQAAKSQACSAERRPRPESGLGGGRVRSCEQRKGPCNMQYAAASANMCAQVRNFWGPPPLLSCRHRTSNSHGTTP</sequence>
<keyword evidence="3" id="KW-1185">Reference proteome</keyword>
<protein>
    <submittedName>
        <fullName evidence="2">Uncharacterized protein</fullName>
    </submittedName>
</protein>
<dbReference type="EMBL" id="JAHMHR010000069">
    <property type="protein sequence ID" value="KAK1658770.1"/>
    <property type="molecule type" value="Genomic_DNA"/>
</dbReference>
<name>A0AAJ0EMK5_9PEZI</name>
<feature type="region of interest" description="Disordered" evidence="1">
    <location>
        <begin position="1"/>
        <end position="87"/>
    </location>
</feature>
<evidence type="ECO:0000313" key="3">
    <source>
        <dbReference type="Proteomes" id="UP001224890"/>
    </source>
</evidence>
<dbReference type="RefSeq" id="XP_060423534.1">
    <property type="nucleotide sequence ID" value="XM_060576216.1"/>
</dbReference>
<reference evidence="2" key="1">
    <citation type="submission" date="2021-06" db="EMBL/GenBank/DDBJ databases">
        <title>Comparative genomics, transcriptomics and evolutionary studies reveal genomic signatures of adaptation to plant cell wall in hemibiotrophic fungi.</title>
        <authorList>
            <consortium name="DOE Joint Genome Institute"/>
            <person name="Baroncelli R."/>
            <person name="Diaz J.F."/>
            <person name="Benocci T."/>
            <person name="Peng M."/>
            <person name="Battaglia E."/>
            <person name="Haridas S."/>
            <person name="Andreopoulos W."/>
            <person name="Labutti K."/>
            <person name="Pangilinan J."/>
            <person name="Floch G.L."/>
            <person name="Makela M.R."/>
            <person name="Henrissat B."/>
            <person name="Grigoriev I.V."/>
            <person name="Crouch J.A."/>
            <person name="De Vries R.P."/>
            <person name="Sukno S.A."/>
            <person name="Thon M.R."/>
        </authorList>
    </citation>
    <scope>NUCLEOTIDE SEQUENCE</scope>
    <source>
        <strain evidence="2">CBS 193.32</strain>
    </source>
</reference>
<gene>
    <name evidence="2" type="ORF">BDP55DRAFT_681677</name>
</gene>
<organism evidence="2 3">
    <name type="scientific">Colletotrichum godetiae</name>
    <dbReference type="NCBI Taxonomy" id="1209918"/>
    <lineage>
        <taxon>Eukaryota</taxon>
        <taxon>Fungi</taxon>
        <taxon>Dikarya</taxon>
        <taxon>Ascomycota</taxon>
        <taxon>Pezizomycotina</taxon>
        <taxon>Sordariomycetes</taxon>
        <taxon>Hypocreomycetidae</taxon>
        <taxon>Glomerellales</taxon>
        <taxon>Glomerellaceae</taxon>
        <taxon>Colletotrichum</taxon>
        <taxon>Colletotrichum acutatum species complex</taxon>
    </lineage>
</organism>